<dbReference type="SUPFAM" id="SSF142433">
    <property type="entry name" value="CinA-like"/>
    <property type="match status" value="1"/>
</dbReference>
<reference evidence="2 3" key="1">
    <citation type="submission" date="2007-01" db="EMBL/GenBank/DDBJ databases">
        <title>Complete sequence of Psychromonas ingrahamii 37.</title>
        <authorList>
            <consortium name="US DOE Joint Genome Institute"/>
            <person name="Copeland A."/>
            <person name="Lucas S."/>
            <person name="Lapidus A."/>
            <person name="Barry K."/>
            <person name="Detter J.C."/>
            <person name="Glavina del Rio T."/>
            <person name="Hammon N."/>
            <person name="Israni S."/>
            <person name="Dalin E."/>
            <person name="Tice H."/>
            <person name="Pitluck S."/>
            <person name="Thompson L.S."/>
            <person name="Brettin T."/>
            <person name="Bruce D."/>
            <person name="Han C."/>
            <person name="Tapia R."/>
            <person name="Schmutz J."/>
            <person name="Larimer F."/>
            <person name="Land M."/>
            <person name="Hauser L."/>
            <person name="Kyrpides N."/>
            <person name="Ivanova N."/>
            <person name="Staley J."/>
            <person name="Richardson P."/>
        </authorList>
    </citation>
    <scope>NUCLEOTIDE SEQUENCE [LARGE SCALE GENOMIC DNA]</scope>
    <source>
        <strain evidence="2 3">37</strain>
    </source>
</reference>
<dbReference type="HOGENOM" id="CLU_030805_1_1_6"/>
<dbReference type="Pfam" id="PF02464">
    <property type="entry name" value="CinA"/>
    <property type="match status" value="1"/>
</dbReference>
<dbReference type="STRING" id="357804.Ping_3382"/>
<sequence length="165" mass="17428">MFTERTVQELAQVLGDKLNQAGFVVTTAESCTGGGVAYAITEISGSSQWFDRGFVTYSDQAKIQMLGVEKSVIKGFGAVSEQVVEAMAVGAVTHSDADIAVAISGIAGPEGGSDEKPVGTVCISWYNVHSTSKTETYLFTGDRSEVRTQAIRLALLGLIEAIDIE</sequence>
<dbReference type="Proteomes" id="UP000000639">
    <property type="component" value="Chromosome"/>
</dbReference>
<evidence type="ECO:0000313" key="2">
    <source>
        <dbReference type="EMBL" id="ABM05068.1"/>
    </source>
</evidence>
<keyword evidence="3" id="KW-1185">Reference proteome</keyword>
<evidence type="ECO:0000259" key="1">
    <source>
        <dbReference type="Pfam" id="PF02464"/>
    </source>
</evidence>
<feature type="domain" description="CinA C-terminal" evidence="1">
    <location>
        <begin position="8"/>
        <end position="160"/>
    </location>
</feature>
<dbReference type="RefSeq" id="WP_011771620.1">
    <property type="nucleotide sequence ID" value="NC_008709.1"/>
</dbReference>
<gene>
    <name evidence="2" type="ordered locus">Ping_3382</name>
</gene>
<dbReference type="AlphaFoldDB" id="A1T003"/>
<organism evidence="2 3">
    <name type="scientific">Psychromonas ingrahamii (strain DSM 17664 / CCUG 51855 / 37)</name>
    <dbReference type="NCBI Taxonomy" id="357804"/>
    <lineage>
        <taxon>Bacteria</taxon>
        <taxon>Pseudomonadati</taxon>
        <taxon>Pseudomonadota</taxon>
        <taxon>Gammaproteobacteria</taxon>
        <taxon>Alteromonadales</taxon>
        <taxon>Psychromonadaceae</taxon>
        <taxon>Psychromonas</taxon>
    </lineage>
</organism>
<evidence type="ECO:0000313" key="3">
    <source>
        <dbReference type="Proteomes" id="UP000000639"/>
    </source>
</evidence>
<dbReference type="EMBL" id="CP000510">
    <property type="protein sequence ID" value="ABM05068.1"/>
    <property type="molecule type" value="Genomic_DNA"/>
</dbReference>
<proteinExistence type="predicted"/>
<dbReference type="NCBIfam" id="TIGR00199">
    <property type="entry name" value="PncC_domain"/>
    <property type="match status" value="1"/>
</dbReference>
<dbReference type="Gene3D" id="3.90.950.20">
    <property type="entry name" value="CinA-like"/>
    <property type="match status" value="1"/>
</dbReference>
<dbReference type="OrthoDB" id="9801454at2"/>
<dbReference type="KEGG" id="pin:Ping_3382"/>
<dbReference type="InterPro" id="IPR036653">
    <property type="entry name" value="CinA-like_C"/>
</dbReference>
<protein>
    <submittedName>
        <fullName evidence="2">Possible competence-damaged protein CinA domain protein</fullName>
    </submittedName>
</protein>
<dbReference type="InterPro" id="IPR008136">
    <property type="entry name" value="CinA_C"/>
</dbReference>
<dbReference type="eggNOG" id="COG1546">
    <property type="taxonomic scope" value="Bacteria"/>
</dbReference>
<accession>A1T003</accession>
<name>A1T003_PSYIN</name>